<comment type="subcellular location">
    <subcellularLocation>
        <location evidence="1">Mitochondrion</location>
    </subcellularLocation>
</comment>
<gene>
    <name evidence="5" type="ORF">G7Y89_g9536</name>
</gene>
<keyword evidence="3" id="KW-0496">Mitochondrion</keyword>
<dbReference type="AlphaFoldDB" id="A0A8H4W009"/>
<keyword evidence="6" id="KW-1185">Reference proteome</keyword>
<accession>A0A8H4W009</accession>
<evidence type="ECO:0008006" key="7">
    <source>
        <dbReference type="Google" id="ProtNLM"/>
    </source>
</evidence>
<evidence type="ECO:0000256" key="4">
    <source>
        <dbReference type="SAM" id="MobiDB-lite"/>
    </source>
</evidence>
<evidence type="ECO:0000313" key="6">
    <source>
        <dbReference type="Proteomes" id="UP000566819"/>
    </source>
</evidence>
<proteinExistence type="predicted"/>
<sequence length="727" mass="83591">MSGFLFAIEAIESRIASYSCPRGIPGRVHSLRLRRCFHNHEQRLFGTLKAQQNQASTQFQSQSQSSSQAPHNSSDARFEEHSETVDIGTGSRDGDGVAPRSRRFKMSQNGDWISKRREIRELQPKQLPDTSESSVDILYTFPNSNSSLPMSENKAKAALFAALGTGDPHQVLRILIDLSKPRHLLPAETTWKGFNQFITSLPASTFSEVLRMLDPTHFISRMLELNREVSPAYAKVLKLPPVEKGGYNKFCMDFLKQIKWIVAQRRRANRPLSLSDLKYLLKCARRTGQDQIANEIWRTLTLGGNEVKPDLECYNHFLGVKCWADIENPLTRYRLRLALYNTVPRQWILPPKALQGHRLGPGGIKATVSQLFREMIDAGISGNEETFCYIMVALGREGDLAGIASILKRVWGIDVEGLGSSNLENPVKRYKLHSPLHPSEQLCFTIAHVYGINNDVPTALRLVDYVSGKYSIPITLNVWKELLEWTYVLSVPRRPRRLDDGTYDHSASAGQLPRQAIANLWKTMTSSPYNAIPTIQMYDRLISNLLSRQRFGEAQAHMENARRLYKNNLKHLGNQMFTVGTTSFATQSPIYDARTRELDLTELESRRHRQYIRKWTRLLLKRGNRYLKGNTEWAPRGIPYVVETWKLFLPHRLVNHTSTGSYKFWTGSTNENRFRQWKRRQDMAQKIERRLARDKRMKEEAGEDDYLAPNKILARRTRPHKWSWKGD</sequence>
<name>A0A8H4W009_9HELO</name>
<dbReference type="GO" id="GO:0005739">
    <property type="term" value="C:mitochondrion"/>
    <property type="evidence" value="ECO:0007669"/>
    <property type="project" value="UniProtKB-SubCell"/>
</dbReference>
<organism evidence="5 6">
    <name type="scientific">Cudoniella acicularis</name>
    <dbReference type="NCBI Taxonomy" id="354080"/>
    <lineage>
        <taxon>Eukaryota</taxon>
        <taxon>Fungi</taxon>
        <taxon>Dikarya</taxon>
        <taxon>Ascomycota</taxon>
        <taxon>Pezizomycotina</taxon>
        <taxon>Leotiomycetes</taxon>
        <taxon>Helotiales</taxon>
        <taxon>Tricladiaceae</taxon>
        <taxon>Cudoniella</taxon>
    </lineage>
</organism>
<evidence type="ECO:0000313" key="5">
    <source>
        <dbReference type="EMBL" id="KAF4628617.1"/>
    </source>
</evidence>
<reference evidence="5 6" key="1">
    <citation type="submission" date="2020-03" db="EMBL/GenBank/DDBJ databases">
        <title>Draft Genome Sequence of Cudoniella acicularis.</title>
        <authorList>
            <person name="Buettner E."/>
            <person name="Kellner H."/>
        </authorList>
    </citation>
    <scope>NUCLEOTIDE SEQUENCE [LARGE SCALE GENOMIC DNA]</scope>
    <source>
        <strain evidence="5 6">DSM 108380</strain>
    </source>
</reference>
<feature type="compositionally biased region" description="Basic and acidic residues" evidence="4">
    <location>
        <begin position="74"/>
        <end position="84"/>
    </location>
</feature>
<evidence type="ECO:0000256" key="3">
    <source>
        <dbReference type="ARBA" id="ARBA00023128"/>
    </source>
</evidence>
<comment type="caution">
    <text evidence="5">The sequence shown here is derived from an EMBL/GenBank/DDBJ whole genome shotgun (WGS) entry which is preliminary data.</text>
</comment>
<dbReference type="EMBL" id="JAAMPI010000786">
    <property type="protein sequence ID" value="KAF4628617.1"/>
    <property type="molecule type" value="Genomic_DNA"/>
</dbReference>
<dbReference type="OrthoDB" id="185373at2759"/>
<feature type="compositionally biased region" description="Low complexity" evidence="4">
    <location>
        <begin position="51"/>
        <end position="73"/>
    </location>
</feature>
<keyword evidence="2" id="KW-0809">Transit peptide</keyword>
<dbReference type="Proteomes" id="UP000566819">
    <property type="component" value="Unassembled WGS sequence"/>
</dbReference>
<feature type="region of interest" description="Disordered" evidence="4">
    <location>
        <begin position="51"/>
        <end position="104"/>
    </location>
</feature>
<dbReference type="Pfam" id="PF12921">
    <property type="entry name" value="ATP13"/>
    <property type="match status" value="1"/>
</dbReference>
<evidence type="ECO:0000256" key="1">
    <source>
        <dbReference type="ARBA" id="ARBA00004173"/>
    </source>
</evidence>
<dbReference type="InterPro" id="IPR024319">
    <property type="entry name" value="ATPase_expression_mit"/>
</dbReference>
<evidence type="ECO:0000256" key="2">
    <source>
        <dbReference type="ARBA" id="ARBA00022946"/>
    </source>
</evidence>
<protein>
    <recommendedName>
        <fullName evidence="7">Pentatricopeptide repeat domain-containing protein</fullName>
    </recommendedName>
</protein>